<dbReference type="SUPFAM" id="SSF81321">
    <property type="entry name" value="Family A G protein-coupled receptor-like"/>
    <property type="match status" value="1"/>
</dbReference>
<dbReference type="PRINTS" id="PR00237">
    <property type="entry name" value="GPCRRHODOPSN"/>
</dbReference>
<evidence type="ECO:0000256" key="5">
    <source>
        <dbReference type="ARBA" id="ARBA00023040"/>
    </source>
</evidence>
<reference evidence="14" key="1">
    <citation type="journal article" date="2017" name="bioRxiv">
        <title>Comparative analysis of the genomes of Stylophora pistillata and Acropora digitifera provides evidence for extensive differences between species of corals.</title>
        <authorList>
            <person name="Voolstra C.R."/>
            <person name="Li Y."/>
            <person name="Liew Y.J."/>
            <person name="Baumgarten S."/>
            <person name="Zoccola D."/>
            <person name="Flot J.-F."/>
            <person name="Tambutte S."/>
            <person name="Allemand D."/>
            <person name="Aranda M."/>
        </authorList>
    </citation>
    <scope>NUCLEOTIDE SEQUENCE [LARGE SCALE GENOMIC DNA]</scope>
</reference>
<dbReference type="InterPro" id="IPR010989">
    <property type="entry name" value="SNARE"/>
</dbReference>
<evidence type="ECO:0000256" key="2">
    <source>
        <dbReference type="ARBA" id="ARBA00009063"/>
    </source>
</evidence>
<dbReference type="InterPro" id="IPR006012">
    <property type="entry name" value="Syntaxin/epimorphin_CS"/>
</dbReference>
<dbReference type="Pfam" id="PF11416">
    <property type="entry name" value="Syntaxin-5_N"/>
    <property type="match status" value="1"/>
</dbReference>
<dbReference type="Gene3D" id="1.20.1070.10">
    <property type="entry name" value="Rhodopsin 7-helix transmembrane proteins"/>
    <property type="match status" value="1"/>
</dbReference>
<dbReference type="PROSITE" id="PS00914">
    <property type="entry name" value="SYNTAXIN"/>
    <property type="match status" value="1"/>
</dbReference>
<dbReference type="PROSITE" id="PS50192">
    <property type="entry name" value="T_SNARE"/>
    <property type="match status" value="1"/>
</dbReference>
<accession>A0A2B4SAH0</accession>
<dbReference type="AlphaFoldDB" id="A0A2B4SAH0"/>
<dbReference type="Gene3D" id="1.20.58.70">
    <property type="match status" value="1"/>
</dbReference>
<dbReference type="EMBL" id="LSMT01000141">
    <property type="protein sequence ID" value="PFX25810.1"/>
    <property type="molecule type" value="Genomic_DNA"/>
</dbReference>
<dbReference type="Proteomes" id="UP000225706">
    <property type="component" value="Unassembled WGS sequence"/>
</dbReference>
<dbReference type="PANTHER" id="PTHR45695:SF9">
    <property type="entry name" value="LEUCOKININ RECEPTOR"/>
    <property type="match status" value="1"/>
</dbReference>
<evidence type="ECO:0000256" key="10">
    <source>
        <dbReference type="SAM" id="Phobius"/>
    </source>
</evidence>
<evidence type="ECO:0000256" key="1">
    <source>
        <dbReference type="ARBA" id="ARBA00004141"/>
    </source>
</evidence>
<gene>
    <name evidence="13" type="primary">Stx5</name>
    <name evidence="13" type="ORF">AWC38_SpisGene9529</name>
</gene>
<keyword evidence="5" id="KW-0297">G-protein coupled receptor</keyword>
<evidence type="ECO:0000256" key="8">
    <source>
        <dbReference type="ARBA" id="ARBA00023224"/>
    </source>
</evidence>
<evidence type="ECO:0000256" key="6">
    <source>
        <dbReference type="ARBA" id="ARBA00023136"/>
    </source>
</evidence>
<dbReference type="GO" id="GO:0006886">
    <property type="term" value="P:intracellular protein transport"/>
    <property type="evidence" value="ECO:0007669"/>
    <property type="project" value="InterPro"/>
</dbReference>
<organism evidence="13 14">
    <name type="scientific">Stylophora pistillata</name>
    <name type="common">Smooth cauliflower coral</name>
    <dbReference type="NCBI Taxonomy" id="50429"/>
    <lineage>
        <taxon>Eukaryota</taxon>
        <taxon>Metazoa</taxon>
        <taxon>Cnidaria</taxon>
        <taxon>Anthozoa</taxon>
        <taxon>Hexacorallia</taxon>
        <taxon>Scleractinia</taxon>
        <taxon>Astrocoeniina</taxon>
        <taxon>Pocilloporidae</taxon>
        <taxon>Stylophora</taxon>
    </lineage>
</organism>
<dbReference type="PANTHER" id="PTHR45695">
    <property type="entry name" value="LEUCOKININ RECEPTOR-RELATED"/>
    <property type="match status" value="1"/>
</dbReference>
<evidence type="ECO:0000259" key="12">
    <source>
        <dbReference type="PROSITE" id="PS50262"/>
    </source>
</evidence>
<evidence type="ECO:0000256" key="9">
    <source>
        <dbReference type="SAM" id="Coils"/>
    </source>
</evidence>
<keyword evidence="8" id="KW-0807">Transducer</keyword>
<evidence type="ECO:0000256" key="3">
    <source>
        <dbReference type="ARBA" id="ARBA00022692"/>
    </source>
</evidence>
<proteinExistence type="inferred from homology"/>
<feature type="domain" description="G-protein coupled receptors family 1 profile" evidence="12">
    <location>
        <begin position="282"/>
        <end position="431"/>
    </location>
</feature>
<evidence type="ECO:0000256" key="7">
    <source>
        <dbReference type="ARBA" id="ARBA00023170"/>
    </source>
</evidence>
<comment type="caution">
    <text evidence="13">The sequence shown here is derived from an EMBL/GenBank/DDBJ whole genome shotgun (WGS) entry which is preliminary data.</text>
</comment>
<dbReference type="GO" id="GO:0005484">
    <property type="term" value="F:SNAP receptor activity"/>
    <property type="evidence" value="ECO:0007669"/>
    <property type="project" value="InterPro"/>
</dbReference>
<dbReference type="InterPro" id="IPR000276">
    <property type="entry name" value="GPCR_Rhodpsn"/>
</dbReference>
<feature type="transmembrane region" description="Helical" evidence="10">
    <location>
        <begin position="303"/>
        <end position="326"/>
    </location>
</feature>
<keyword evidence="9" id="KW-0175">Coiled coil</keyword>
<dbReference type="STRING" id="50429.A0A2B4SAH0"/>
<keyword evidence="14" id="KW-1185">Reference proteome</keyword>
<feature type="transmembrane region" description="Helical" evidence="10">
    <location>
        <begin position="338"/>
        <end position="361"/>
    </location>
</feature>
<dbReference type="InterPro" id="IPR017452">
    <property type="entry name" value="GPCR_Rhodpsn_7TM"/>
</dbReference>
<dbReference type="GO" id="GO:0005886">
    <property type="term" value="C:plasma membrane"/>
    <property type="evidence" value="ECO:0007669"/>
    <property type="project" value="TreeGrafter"/>
</dbReference>
<protein>
    <submittedName>
        <fullName evidence="13">Syntaxin-5</fullName>
    </submittedName>
</protein>
<feature type="transmembrane region" description="Helical" evidence="10">
    <location>
        <begin position="381"/>
        <end position="401"/>
    </location>
</feature>
<evidence type="ECO:0000313" key="13">
    <source>
        <dbReference type="EMBL" id="PFX25810.1"/>
    </source>
</evidence>
<dbReference type="SUPFAM" id="SSF47661">
    <property type="entry name" value="t-snare proteins"/>
    <property type="match status" value="1"/>
</dbReference>
<dbReference type="CDD" id="cd00637">
    <property type="entry name" value="7tm_classA_rhodopsin-like"/>
    <property type="match status" value="1"/>
</dbReference>
<keyword evidence="4 10" id="KW-1133">Transmembrane helix</keyword>
<keyword evidence="7" id="KW-0675">Receptor</keyword>
<dbReference type="InterPro" id="IPR000727">
    <property type="entry name" value="T_SNARE_dom"/>
</dbReference>
<dbReference type="Pfam" id="PF00001">
    <property type="entry name" value="7tm_1"/>
    <property type="match status" value="1"/>
</dbReference>
<feature type="coiled-coil region" evidence="9">
    <location>
        <begin position="180"/>
        <end position="207"/>
    </location>
</feature>
<dbReference type="InterPro" id="IPR021538">
    <property type="entry name" value="Syntaxin-5_N"/>
</dbReference>
<evidence type="ECO:0000313" key="14">
    <source>
        <dbReference type="Proteomes" id="UP000225706"/>
    </source>
</evidence>
<dbReference type="SMART" id="SM00397">
    <property type="entry name" value="t_SNARE"/>
    <property type="match status" value="1"/>
</dbReference>
<evidence type="ECO:0000256" key="4">
    <source>
        <dbReference type="ARBA" id="ARBA00022989"/>
    </source>
</evidence>
<keyword evidence="3 10" id="KW-0812">Transmembrane</keyword>
<comment type="similarity">
    <text evidence="2">Belongs to the syntaxin family.</text>
</comment>
<evidence type="ECO:0000259" key="11">
    <source>
        <dbReference type="PROSITE" id="PS50192"/>
    </source>
</evidence>
<dbReference type="GO" id="GO:0016192">
    <property type="term" value="P:vesicle-mediated transport"/>
    <property type="evidence" value="ECO:0007669"/>
    <property type="project" value="InterPro"/>
</dbReference>
<keyword evidence="6 10" id="KW-0472">Membrane</keyword>
<dbReference type="CDD" id="cd15844">
    <property type="entry name" value="SNARE_syntaxin5"/>
    <property type="match status" value="1"/>
</dbReference>
<name>A0A2B4SAH0_STYPI</name>
<dbReference type="Pfam" id="PF05739">
    <property type="entry name" value="SNARE"/>
    <property type="match status" value="1"/>
</dbReference>
<dbReference type="PROSITE" id="PS50262">
    <property type="entry name" value="G_PROTEIN_RECEP_F1_2"/>
    <property type="match status" value="1"/>
</dbReference>
<feature type="transmembrane region" description="Helical" evidence="10">
    <location>
        <begin position="270"/>
        <end position="291"/>
    </location>
</feature>
<dbReference type="GO" id="GO:0004930">
    <property type="term" value="F:G protein-coupled receptor activity"/>
    <property type="evidence" value="ECO:0007669"/>
    <property type="project" value="UniProtKB-KW"/>
</dbReference>
<sequence length="431" mass="48608">MITRRRRTRSSGEDNDKTRVEFLSESNFSSTAVDMTTCRDRTSEFISAVKSLQSRQGNNFAGNRHDHQRQNGLQKSEFFFIAKHIGKDISNTFAKLEKLAIFYGGCALNRMLVRSKASTQGRHLQTHSSTVVLSLQSKLARMSKDFKGVLEVRTEDEYIKSRANAMENIESTIVELGSIFQDLAHMVKEQEEQIERIDANVEATELNVEAAHGELLKYFQSVTSNRANTNEAFATAVIMDPTPFEAVSMETEPTLQSADDDNSSFSIQMIINMIFLILGIPANVLAVFFVWKKSGGLLSPVMPFLINLAVADLLVLAEYVPFYMAYEALDFVWPFGNFLCKTVFSLTHTFMYASLATLTAIAMERYLITFCDPIRKRTVKYPIIVIWVAAISVCIPQLIYLKTIQIDTFEELEIQDISSNEVGPKNGIDKK</sequence>
<comment type="subcellular location">
    <subcellularLocation>
        <location evidence="1">Membrane</location>
        <topology evidence="1">Multi-pass membrane protein</topology>
    </subcellularLocation>
</comment>
<feature type="domain" description="T-SNARE coiled-coil homology" evidence="11">
    <location>
        <begin position="156"/>
        <end position="218"/>
    </location>
</feature>
<dbReference type="OrthoDB" id="10049706at2759"/>